<dbReference type="InterPro" id="IPR014597">
    <property type="entry name" value="ABC_tp_sb"/>
</dbReference>
<evidence type="ECO:0000256" key="3">
    <source>
        <dbReference type="SAM" id="SignalP"/>
    </source>
</evidence>
<dbReference type="AlphaFoldDB" id="A0A0D7F2A6"/>
<sequence length="597" mass="67004">MRHVTRPDRQPPRRFAPMVSAAALIAASLIVSAPAYADEAAAKKWIDSEFQPSTLSKDDQMKEMQWFIKAAAPYKGMEINVVSETLTTHEYESKTLAKAFEEITGIKLKHDLIQEGDVVEKIQTQMQSGKNVYDGWINDSDFIGTHFRYGQAVDLTDWMAKEAKDVTDPMLDVNDFIGKSFTTAPDGHLYQLPDQQFANLYWFRYDWFSNPDYKAKFKAKYGYDLGVPVNWSAYEDIADFFTNDIKEIDGVKVYGHMDYGKKDPSLGWRFTDAWLSMAGNGDKGLPNGLPVDEWGIRMEGCRPVGSSIERGGDVNGPAAVYSIVKYLDWMKKYAPPQAQGMTFSESGPVPAQGNIAQQIFWYTAFTADMVKPGLPVMNDDGTPKWRMAPSPHGAYWKEGMKLGYQDVGSATLLKSTPVDRRKAAWLYLQFIVSKTVSLKKSHVGLTFIRESDIWDKSFTERAPKLGGLIEFYRSPARVQWTPTGNNVPDYPKLAQLWWQNIGDAASGAKTPQQAMDSLAAAQDSVMERLERSKVQGACGPKMNPKKSAEYWFAKSEKDANIAPQRKLANEKPKGETVDYDTLIKSWPASPPKRASLN</sequence>
<dbReference type="RefSeq" id="WP_044407093.1">
    <property type="nucleotide sequence ID" value="NZ_JXXE01000113.1"/>
</dbReference>
<evidence type="ECO:0000256" key="2">
    <source>
        <dbReference type="SAM" id="MobiDB-lite"/>
    </source>
</evidence>
<dbReference type="GO" id="GO:0022857">
    <property type="term" value="F:transmembrane transporter activity"/>
    <property type="evidence" value="ECO:0007669"/>
    <property type="project" value="InterPro"/>
</dbReference>
<keyword evidence="1 3" id="KW-0732">Signal</keyword>
<name>A0A0D7F2A6_RHOPL</name>
<feature type="signal peptide" evidence="3">
    <location>
        <begin position="1"/>
        <end position="37"/>
    </location>
</feature>
<dbReference type="PATRIC" id="fig|1076.23.peg.323"/>
<dbReference type="EMBL" id="JXXE01000113">
    <property type="protein sequence ID" value="KIZ46940.1"/>
    <property type="molecule type" value="Genomic_DNA"/>
</dbReference>
<comment type="caution">
    <text evidence="4">The sequence shown here is derived from an EMBL/GenBank/DDBJ whole genome shotgun (WGS) entry which is preliminary data.</text>
</comment>
<organism evidence="4 5">
    <name type="scientific">Rhodopseudomonas palustris</name>
    <dbReference type="NCBI Taxonomy" id="1076"/>
    <lineage>
        <taxon>Bacteria</taxon>
        <taxon>Pseudomonadati</taxon>
        <taxon>Pseudomonadota</taxon>
        <taxon>Alphaproteobacteria</taxon>
        <taxon>Hyphomicrobiales</taxon>
        <taxon>Nitrobacteraceae</taxon>
        <taxon>Rhodopseudomonas</taxon>
    </lineage>
</organism>
<dbReference type="Proteomes" id="UP000032515">
    <property type="component" value="Unassembled WGS sequence"/>
</dbReference>
<evidence type="ECO:0000313" key="5">
    <source>
        <dbReference type="Proteomes" id="UP000032515"/>
    </source>
</evidence>
<gene>
    <name evidence="4" type="ORF">OO17_05940</name>
</gene>
<feature type="chain" id="PRO_5002320233" evidence="3">
    <location>
        <begin position="38"/>
        <end position="597"/>
    </location>
</feature>
<dbReference type="InterPro" id="IPR050490">
    <property type="entry name" value="Bact_solute-bd_prot1"/>
</dbReference>
<dbReference type="PIRSF" id="PIRSF035859">
    <property type="entry name" value="ABC_tp_sb"/>
    <property type="match status" value="1"/>
</dbReference>
<protein>
    <submittedName>
        <fullName evidence="4">ABC transporter substrate-binding protein</fullName>
    </submittedName>
</protein>
<dbReference type="OrthoDB" id="9812682at2"/>
<evidence type="ECO:0000313" key="4">
    <source>
        <dbReference type="EMBL" id="KIZ46940.1"/>
    </source>
</evidence>
<feature type="region of interest" description="Disordered" evidence="2">
    <location>
        <begin position="562"/>
        <end position="597"/>
    </location>
</feature>
<dbReference type="SUPFAM" id="SSF53850">
    <property type="entry name" value="Periplasmic binding protein-like II"/>
    <property type="match status" value="1"/>
</dbReference>
<evidence type="ECO:0000256" key="1">
    <source>
        <dbReference type="ARBA" id="ARBA00022729"/>
    </source>
</evidence>
<dbReference type="PANTHER" id="PTHR43649:SF33">
    <property type="entry name" value="POLYGALACTURONAN_RHAMNOGALACTURONAN-BINDING PROTEIN YTCQ"/>
    <property type="match status" value="1"/>
</dbReference>
<proteinExistence type="predicted"/>
<dbReference type="Gene3D" id="3.40.190.10">
    <property type="entry name" value="Periplasmic binding protein-like II"/>
    <property type="match status" value="2"/>
</dbReference>
<reference evidence="4 5" key="1">
    <citation type="submission" date="2014-11" db="EMBL/GenBank/DDBJ databases">
        <title>Genomics and ecophysiology of heterotrophic nitrogen fixing bacteria isolated from estuarine surface water.</title>
        <authorList>
            <person name="Bentzon-Tilia M."/>
            <person name="Severin I."/>
            <person name="Hansen L.H."/>
            <person name="Riemann L."/>
        </authorList>
    </citation>
    <scope>NUCLEOTIDE SEQUENCE [LARGE SCALE GENOMIC DNA]</scope>
    <source>
        <strain evidence="4 5">BAL398</strain>
    </source>
</reference>
<accession>A0A0D7F2A6</accession>
<feature type="compositionally biased region" description="Basic and acidic residues" evidence="2">
    <location>
        <begin position="567"/>
        <end position="576"/>
    </location>
</feature>
<dbReference type="PANTHER" id="PTHR43649">
    <property type="entry name" value="ARABINOSE-BINDING PROTEIN-RELATED"/>
    <property type="match status" value="1"/>
</dbReference>